<feature type="domain" description="CAAX prenyl protease 2/Lysostaphin resistance protein A-like" evidence="2">
    <location>
        <begin position="136"/>
        <end position="233"/>
    </location>
</feature>
<reference evidence="3 4" key="1">
    <citation type="submission" date="2020-10" db="EMBL/GenBank/DDBJ databases">
        <title>Sequencing the genomes of 1000 actinobacteria strains.</title>
        <authorList>
            <person name="Klenk H.-P."/>
        </authorList>
    </citation>
    <scope>NUCLEOTIDE SEQUENCE [LARGE SCALE GENOMIC DNA]</scope>
    <source>
        <strain evidence="3 4">DSM 15474</strain>
    </source>
</reference>
<keyword evidence="1" id="KW-0472">Membrane</keyword>
<feature type="transmembrane region" description="Helical" evidence="1">
    <location>
        <begin position="91"/>
        <end position="112"/>
    </location>
</feature>
<keyword evidence="4" id="KW-1185">Reference proteome</keyword>
<feature type="transmembrane region" description="Helical" evidence="1">
    <location>
        <begin position="21"/>
        <end position="44"/>
    </location>
</feature>
<dbReference type="InterPro" id="IPR003675">
    <property type="entry name" value="Rce1/LyrA-like_dom"/>
</dbReference>
<comment type="caution">
    <text evidence="3">The sequence shown here is derived from an EMBL/GenBank/DDBJ whole genome shotgun (WGS) entry which is preliminary data.</text>
</comment>
<feature type="transmembrane region" description="Helical" evidence="1">
    <location>
        <begin position="132"/>
        <end position="154"/>
    </location>
</feature>
<dbReference type="PANTHER" id="PTHR39430:SF1">
    <property type="entry name" value="PROTEASE"/>
    <property type="match status" value="1"/>
</dbReference>
<feature type="transmembrane region" description="Helical" evidence="1">
    <location>
        <begin position="50"/>
        <end position="70"/>
    </location>
</feature>
<gene>
    <name evidence="3" type="ORF">H4W26_000045</name>
</gene>
<dbReference type="Pfam" id="PF02517">
    <property type="entry name" value="Rce1-like"/>
    <property type="match status" value="1"/>
</dbReference>
<dbReference type="Proteomes" id="UP000636579">
    <property type="component" value="Unassembled WGS sequence"/>
</dbReference>
<dbReference type="PROSITE" id="PS51257">
    <property type="entry name" value="PROKAR_LIPOPROTEIN"/>
    <property type="match status" value="1"/>
</dbReference>
<evidence type="ECO:0000313" key="3">
    <source>
        <dbReference type="EMBL" id="MBE1513290.1"/>
    </source>
</evidence>
<feature type="transmembrane region" description="Helical" evidence="1">
    <location>
        <begin position="199"/>
        <end position="217"/>
    </location>
</feature>
<protein>
    <submittedName>
        <fullName evidence="3">Membrane protease YdiL (CAAX protease family)</fullName>
    </submittedName>
</protein>
<dbReference type="RefSeq" id="WP_192590205.1">
    <property type="nucleotide sequence ID" value="NZ_JADBEE010000001.1"/>
</dbReference>
<keyword evidence="1" id="KW-1133">Transmembrane helix</keyword>
<keyword evidence="1" id="KW-0812">Transmembrane</keyword>
<dbReference type="GO" id="GO:0006508">
    <property type="term" value="P:proteolysis"/>
    <property type="evidence" value="ECO:0007669"/>
    <property type="project" value="UniProtKB-KW"/>
</dbReference>
<accession>A0ABR9J2Q6</accession>
<organism evidence="3 4">
    <name type="scientific">Nesterenkonia halotolerans</name>
    <dbReference type="NCBI Taxonomy" id="225325"/>
    <lineage>
        <taxon>Bacteria</taxon>
        <taxon>Bacillati</taxon>
        <taxon>Actinomycetota</taxon>
        <taxon>Actinomycetes</taxon>
        <taxon>Micrococcales</taxon>
        <taxon>Micrococcaceae</taxon>
        <taxon>Nesterenkonia</taxon>
    </lineage>
</organism>
<dbReference type="EMBL" id="JADBEE010000001">
    <property type="protein sequence ID" value="MBE1513290.1"/>
    <property type="molecule type" value="Genomic_DNA"/>
</dbReference>
<keyword evidence="3" id="KW-0378">Hydrolase</keyword>
<feature type="transmembrane region" description="Helical" evidence="1">
    <location>
        <begin position="175"/>
        <end position="193"/>
    </location>
</feature>
<evidence type="ECO:0000259" key="2">
    <source>
        <dbReference type="Pfam" id="PF02517"/>
    </source>
</evidence>
<dbReference type="GO" id="GO:0008233">
    <property type="term" value="F:peptidase activity"/>
    <property type="evidence" value="ECO:0007669"/>
    <property type="project" value="UniProtKB-KW"/>
</dbReference>
<dbReference type="PANTHER" id="PTHR39430">
    <property type="entry name" value="MEMBRANE-ASSOCIATED PROTEASE-RELATED"/>
    <property type="match status" value="1"/>
</dbReference>
<proteinExistence type="predicted"/>
<sequence>MIHALRSTLWNAVDGKARVPWLILVPLVGAYGCLILVSEAAILLEMPLPLAQLLISGAPVVAALGLLRLSSHFLGDPRTLADYDVMVNAGWLRELLMGLGIGAVGVAIPYLIGLATGVLRVSATMDGGDLPLGLGVLLVVAAMLCTGFWEELLLRGVFISNARDGLRRWLSPSRALIGGLTISSLVFGLAHLGQPEIPAFILTWILAGVVFGLIYLFSGNLALGIGAHAAFNITANTVFVRTDISGTEHFSALTRITVESDASILGVGGAVEASGFLLVLALGLLWIRLSTGVITLQGLPLSHPPRALAQE</sequence>
<evidence type="ECO:0000313" key="4">
    <source>
        <dbReference type="Proteomes" id="UP000636579"/>
    </source>
</evidence>
<feature type="transmembrane region" description="Helical" evidence="1">
    <location>
        <begin position="264"/>
        <end position="287"/>
    </location>
</feature>
<keyword evidence="3" id="KW-0645">Protease</keyword>
<evidence type="ECO:0000256" key="1">
    <source>
        <dbReference type="SAM" id="Phobius"/>
    </source>
</evidence>
<name>A0ABR9J2Q6_9MICC</name>